<reference evidence="3 4" key="1">
    <citation type="submission" date="2020-05" db="EMBL/GenBank/DDBJ databases">
        <title>First description outside Europe of the emergent pathogen for shellfish aquaculture Vibrio europaeus.</title>
        <authorList>
            <person name="Dubert J."/>
            <person name="Rojas R."/>
        </authorList>
    </citation>
    <scope>NUCLEOTIDE SEQUENCE [LARGE SCALE GENOMIC DNA]</scope>
    <source>
        <strain evidence="3 4">NPI-1</strain>
    </source>
</reference>
<proteinExistence type="inferred from homology"/>
<dbReference type="SUPFAM" id="SSF102405">
    <property type="entry name" value="MCP/YpsA-like"/>
    <property type="match status" value="1"/>
</dbReference>
<feature type="domain" description="Smf/DprA SLOG" evidence="2">
    <location>
        <begin position="82"/>
        <end position="291"/>
    </location>
</feature>
<dbReference type="PANTHER" id="PTHR43022:SF1">
    <property type="entry name" value="PROTEIN SMF"/>
    <property type="match status" value="1"/>
</dbReference>
<dbReference type="EMBL" id="CP053541">
    <property type="protein sequence ID" value="QJY37647.1"/>
    <property type="molecule type" value="Genomic_DNA"/>
</dbReference>
<dbReference type="GO" id="GO:0009294">
    <property type="term" value="P:DNA-mediated transformation"/>
    <property type="evidence" value="ECO:0007669"/>
    <property type="project" value="InterPro"/>
</dbReference>
<evidence type="ECO:0000313" key="4">
    <source>
        <dbReference type="Proteomes" id="UP000501443"/>
    </source>
</evidence>
<dbReference type="AlphaFoldDB" id="A0AAE7AVZ5"/>
<dbReference type="InterPro" id="IPR003488">
    <property type="entry name" value="DprA"/>
</dbReference>
<name>A0AAE7AVZ5_9VIBR</name>
<evidence type="ECO:0000313" key="3">
    <source>
        <dbReference type="EMBL" id="QJY37647.1"/>
    </source>
</evidence>
<evidence type="ECO:0000256" key="1">
    <source>
        <dbReference type="ARBA" id="ARBA00006525"/>
    </source>
</evidence>
<accession>A0AAE7AVZ5</accession>
<dbReference type="Pfam" id="PF02481">
    <property type="entry name" value="DNA_processg_A"/>
    <property type="match status" value="1"/>
</dbReference>
<sequence>MKSMDMKTLFTVALQHQKVKYGDIYQLLNVIDFSSLKSITDLKESIESIGRLDLFPAELSWNYALELEDKNNQHDVRSFSIISNGYPKHLREIDNPPLVLHVRGNVKLLQDVRGISVVGARKTSEAGLIIAHRIAKEAVEKGWVVVSGLALGIDASAHKGALSVGVEGSTVAVLAHGLEAAKPASNKKLGAQILENGGAWVSEHAIGVPARPPQFVQRNRIQLGLSVGSIIVEAEEKSGSITQARFCLQQKRPLFAVVPENIENPLKLVCSGTSMLVKEMGANPLRTKSDYPEMFEKFNRQKSIMI</sequence>
<dbReference type="InterPro" id="IPR057666">
    <property type="entry name" value="DrpA_SLOG"/>
</dbReference>
<organism evidence="3 4">
    <name type="scientific">Vibrio europaeus</name>
    <dbReference type="NCBI Taxonomy" id="300876"/>
    <lineage>
        <taxon>Bacteria</taxon>
        <taxon>Pseudomonadati</taxon>
        <taxon>Pseudomonadota</taxon>
        <taxon>Gammaproteobacteria</taxon>
        <taxon>Vibrionales</taxon>
        <taxon>Vibrionaceae</taxon>
        <taxon>Vibrio</taxon>
        <taxon>Vibrio oreintalis group</taxon>
    </lineage>
</organism>
<comment type="similarity">
    <text evidence="1">Belongs to the DprA/Smf family.</text>
</comment>
<gene>
    <name evidence="3" type="ORF">HOO69_14135</name>
</gene>
<dbReference type="PANTHER" id="PTHR43022">
    <property type="entry name" value="PROTEIN SMF"/>
    <property type="match status" value="1"/>
</dbReference>
<protein>
    <submittedName>
        <fullName evidence="3">DNA-protecting protein DprA</fullName>
    </submittedName>
</protein>
<dbReference type="Proteomes" id="UP000501443">
    <property type="component" value="Chromosome 1"/>
</dbReference>
<dbReference type="Gene3D" id="3.40.50.450">
    <property type="match status" value="1"/>
</dbReference>
<dbReference type="RefSeq" id="WP_171802272.1">
    <property type="nucleotide sequence ID" value="NZ_CP053541.1"/>
</dbReference>
<evidence type="ECO:0000259" key="2">
    <source>
        <dbReference type="Pfam" id="PF02481"/>
    </source>
</evidence>